<protein>
    <recommendedName>
        <fullName evidence="1">Matrix-remodeling-associated protein 7 helical domain-containing protein</fullName>
    </recommendedName>
</protein>
<organism evidence="2">
    <name type="scientific">Menopon gallinae</name>
    <name type="common">poultry shaft louse</name>
    <dbReference type="NCBI Taxonomy" id="328185"/>
    <lineage>
        <taxon>Eukaryota</taxon>
        <taxon>Metazoa</taxon>
        <taxon>Ecdysozoa</taxon>
        <taxon>Arthropoda</taxon>
        <taxon>Hexapoda</taxon>
        <taxon>Insecta</taxon>
        <taxon>Pterygota</taxon>
        <taxon>Neoptera</taxon>
        <taxon>Paraneoptera</taxon>
        <taxon>Psocodea</taxon>
        <taxon>Troctomorpha</taxon>
        <taxon>Phthiraptera</taxon>
        <taxon>Amblycera</taxon>
        <taxon>Menoponidae</taxon>
        <taxon>Menopon</taxon>
    </lineage>
</organism>
<reference evidence="2" key="1">
    <citation type="journal article" date="2024" name="Gigascience">
        <title>Chromosome-level genome of the poultry shaft louse Menopon gallinae provides insight into the host-switching and adaptive evolution of parasitic lice.</title>
        <authorList>
            <person name="Xu Y."/>
            <person name="Ma L."/>
            <person name="Liu S."/>
            <person name="Liang Y."/>
            <person name="Liu Q."/>
            <person name="He Z."/>
            <person name="Tian L."/>
            <person name="Duan Y."/>
            <person name="Cai W."/>
            <person name="Li H."/>
            <person name="Song F."/>
        </authorList>
    </citation>
    <scope>NUCLEOTIDE SEQUENCE</scope>
    <source>
        <strain evidence="2">Cailab_2023a</strain>
    </source>
</reference>
<dbReference type="InterPro" id="IPR026622">
    <property type="entry name" value="Mxra7"/>
</dbReference>
<dbReference type="Pfam" id="PF25473">
    <property type="entry name" value="MXRA7_helical"/>
    <property type="match status" value="1"/>
</dbReference>
<dbReference type="EMBL" id="JARGDH010000004">
    <property type="protein sequence ID" value="KAL0270802.1"/>
    <property type="molecule type" value="Genomic_DNA"/>
</dbReference>
<gene>
    <name evidence="2" type="ORF">PYX00_008094</name>
</gene>
<name>A0AAW2HMI2_9NEOP</name>
<dbReference type="InterPro" id="IPR057534">
    <property type="entry name" value="MXRA7_helical"/>
</dbReference>
<comment type="caution">
    <text evidence="2">The sequence shown here is derived from an EMBL/GenBank/DDBJ whole genome shotgun (WGS) entry which is preliminary data.</text>
</comment>
<evidence type="ECO:0000313" key="2">
    <source>
        <dbReference type="EMBL" id="KAL0270802.1"/>
    </source>
</evidence>
<feature type="domain" description="Matrix-remodeling-associated protein 7 helical" evidence="1">
    <location>
        <begin position="102"/>
        <end position="158"/>
    </location>
</feature>
<proteinExistence type="predicted"/>
<dbReference type="PANTHER" id="PTHR21845">
    <property type="entry name" value="TRANSMEMBRANE ANCHOR PROTEIN 1"/>
    <property type="match status" value="1"/>
</dbReference>
<dbReference type="PANTHER" id="PTHR21845:SF2">
    <property type="entry name" value="MATRIX-REMODELING-ASSOCIATED PROTEIN 7"/>
    <property type="match status" value="1"/>
</dbReference>
<sequence length="160" mass="19294">MFEFEWPENLSIFFDNLCVYHVCFDLISFCMFIFTWWYCTSSNTGPNVQEPIHDQRQHEVTKVDYGENEEVEDTEKEEIQSGDTISDWCDDSILSNVRFMKQKALVQEMKSKLTEDELEEERKTEKMQLQKIFQLLQEQEDKFQMSSMEQLEDQLHLYIN</sequence>
<dbReference type="AlphaFoldDB" id="A0AAW2HMI2"/>
<accession>A0AAW2HMI2</accession>
<evidence type="ECO:0000259" key="1">
    <source>
        <dbReference type="Pfam" id="PF25473"/>
    </source>
</evidence>